<dbReference type="OrthoDB" id="9807934at2"/>
<comment type="similarity">
    <text evidence="1">Belongs to the heat shock protein 70 family.</text>
</comment>
<reference evidence="5" key="1">
    <citation type="submission" date="2016-11" db="EMBL/GenBank/DDBJ databases">
        <authorList>
            <person name="Sisinthy S."/>
            <person name="Ara S."/>
            <person name="Gundlapally S.R."/>
        </authorList>
    </citation>
    <scope>NUCLEOTIDE SEQUENCE [LARGE SCALE GENOMIC DNA]</scope>
    <source>
        <strain evidence="5">V1-41</strain>
    </source>
</reference>
<dbReference type="AlphaFoldDB" id="A0A2P5TN61"/>
<keyword evidence="3" id="KW-0067">ATP-binding</keyword>
<dbReference type="SUPFAM" id="SSF53067">
    <property type="entry name" value="Actin-like ATPase domain"/>
    <property type="match status" value="2"/>
</dbReference>
<evidence type="ECO:0000256" key="3">
    <source>
        <dbReference type="ARBA" id="ARBA00022840"/>
    </source>
</evidence>
<evidence type="ECO:0000313" key="5">
    <source>
        <dbReference type="Proteomes" id="UP000242231"/>
    </source>
</evidence>
<dbReference type="PANTHER" id="PTHR19375">
    <property type="entry name" value="HEAT SHOCK PROTEIN 70KDA"/>
    <property type="match status" value="1"/>
</dbReference>
<evidence type="ECO:0000256" key="2">
    <source>
        <dbReference type="ARBA" id="ARBA00022741"/>
    </source>
</evidence>
<keyword evidence="5" id="KW-1185">Reference proteome</keyword>
<dbReference type="InterPro" id="IPR013126">
    <property type="entry name" value="Hsp_70_fam"/>
</dbReference>
<dbReference type="InterPro" id="IPR043129">
    <property type="entry name" value="ATPase_NBD"/>
</dbReference>
<dbReference type="RefSeq" id="WP_104486121.1">
    <property type="nucleotide sequence ID" value="NZ_BMYB01000012.1"/>
</dbReference>
<dbReference type="Gene3D" id="3.30.420.40">
    <property type="match status" value="2"/>
</dbReference>
<dbReference type="InterPro" id="IPR018181">
    <property type="entry name" value="Heat_shock_70_CS"/>
</dbReference>
<accession>A0A2P5TN61</accession>
<dbReference type="GO" id="GO:0140662">
    <property type="term" value="F:ATP-dependent protein folding chaperone"/>
    <property type="evidence" value="ECO:0007669"/>
    <property type="project" value="InterPro"/>
</dbReference>
<dbReference type="Proteomes" id="UP000242231">
    <property type="component" value="Unassembled WGS sequence"/>
</dbReference>
<evidence type="ECO:0000313" key="4">
    <source>
        <dbReference type="EMBL" id="PPL16926.1"/>
    </source>
</evidence>
<comment type="caution">
    <text evidence="4">The sequence shown here is derived from an EMBL/GenBank/DDBJ whole genome shotgun (WGS) entry which is preliminary data.</text>
</comment>
<dbReference type="PROSITE" id="PS00329">
    <property type="entry name" value="HSP70_2"/>
    <property type="match status" value="1"/>
</dbReference>
<keyword evidence="2" id="KW-0547">Nucleotide-binding</keyword>
<dbReference type="Pfam" id="PF00012">
    <property type="entry name" value="HSP70"/>
    <property type="match status" value="1"/>
</dbReference>
<dbReference type="NCBIfam" id="NF008673">
    <property type="entry name" value="PRK11678.1"/>
    <property type="match status" value="1"/>
</dbReference>
<protein>
    <submittedName>
        <fullName evidence="4">Molecular chaperone</fullName>
    </submittedName>
</protein>
<name>A0A2P5TN61_9GAMM</name>
<proteinExistence type="inferred from homology"/>
<organism evidence="4 5">
    <name type="scientific">Oceanisphaera arctica</name>
    <dbReference type="NCBI Taxonomy" id="641510"/>
    <lineage>
        <taxon>Bacteria</taxon>
        <taxon>Pseudomonadati</taxon>
        <taxon>Pseudomonadota</taxon>
        <taxon>Gammaproteobacteria</taxon>
        <taxon>Aeromonadales</taxon>
        <taxon>Aeromonadaceae</taxon>
        <taxon>Oceanisphaera</taxon>
    </lineage>
</organism>
<gene>
    <name evidence="4" type="ORF">UN63_07185</name>
</gene>
<dbReference type="Gene3D" id="3.90.640.10">
    <property type="entry name" value="Actin, Chain A, domain 4"/>
    <property type="match status" value="1"/>
</dbReference>
<sequence length="457" mass="50206">MIGFDYGTSNCAVGVMEENNPKILTLGDHGRYISSTLYAPSRDVIVNWLYKHLPVAEQKNFQQQRQRQLQKGQIELKELALDGYPTELSFGQQALNHYLQEPDEGYYIKSPKSFLGATGLLPQQVELFEDIVAAMMSNVKTLTEAALGRSVSQTVIGRPVNFQGLRGDESNRQALQILTNAAKRVGFKDVEFQFEPVAAGFEYEACLTKETRVLVVDIGGGTTDCSMLLMGPKQAASQDRSGDLLSHTGERVGGNDFDITFALKGIMPSFGLDSMLKTGKPVPANSYSQAVSINNIHNQTEFYSAANGRFLEQLVRDAEQPELLSRLLTVQKHKLSYRVVNAAEQSKIALTDCTEQLVDLSDIDKGLTVNLDRDGFARACHRELSTIAALMTDAITQAGCEPDVVFVTGGTAKSPVLNQFLQQQFQHTPIVIGDHFGSVTAGLTRWANKIYGPCGQR</sequence>
<dbReference type="EMBL" id="MPZM01000011">
    <property type="protein sequence ID" value="PPL16926.1"/>
    <property type="molecule type" value="Genomic_DNA"/>
</dbReference>
<evidence type="ECO:0000256" key="1">
    <source>
        <dbReference type="ARBA" id="ARBA00007381"/>
    </source>
</evidence>
<dbReference type="GO" id="GO:0005524">
    <property type="term" value="F:ATP binding"/>
    <property type="evidence" value="ECO:0007669"/>
    <property type="project" value="UniProtKB-KW"/>
</dbReference>